<sequence length="438" mass="49154">MTPDDTKVNAAETITGLEGRVLAARDIGGILFFDVLAQNRRVKLLCRRDETAAEAFARIRATKRNDYCRFAVRECAGELHIVDQSETLERTEGGTWPEERLQALRAYSLLLDRLRLRLGEHGFAEVRLPAIHPGAHKKEAFLTNFFGKSARLTTSNALYLNVYTAQLGRAYSLQRCFRAEPSKTNRHLAEFDMLEVAAVNETITSVMAALEGLIKDVVGDFARSEFASAMAIDAKAVTAAPFPVIDYRELAARYCFGGKGLGQREREIAERGPLFVVHFPRSLGSWMAKPVDGEHTLSFNLLLPGVGEAAEGNEKQTDMALLRQKLKRANIESQLGWYLRMMPYTNFSLSGFGLGVERLFMWLFGCTNIRQIHLFYRDMTFSETHPHDDGAVTTDITGITSINGITTCMEMNDDISEKHYSGNRLAQKHGCRDERKKD</sequence>
<name>A0A845LAF4_HELGE</name>
<keyword evidence="5" id="KW-0030">Aminoacyl-tRNA synthetase</keyword>
<evidence type="ECO:0000256" key="5">
    <source>
        <dbReference type="ARBA" id="ARBA00023146"/>
    </source>
</evidence>
<dbReference type="GO" id="GO:0140096">
    <property type="term" value="F:catalytic activity, acting on a protein"/>
    <property type="evidence" value="ECO:0007669"/>
    <property type="project" value="UniProtKB-ARBA"/>
</dbReference>
<keyword evidence="1" id="KW-0436">Ligase</keyword>
<dbReference type="InterPro" id="IPR045864">
    <property type="entry name" value="aa-tRNA-synth_II/BPL/LPL"/>
</dbReference>
<comment type="caution">
    <text evidence="7">The sequence shown here is derived from an EMBL/GenBank/DDBJ whole genome shotgun (WGS) entry which is preliminary data.</text>
</comment>
<dbReference type="GO" id="GO:0004812">
    <property type="term" value="F:aminoacyl-tRNA ligase activity"/>
    <property type="evidence" value="ECO:0007669"/>
    <property type="project" value="UniProtKB-KW"/>
</dbReference>
<dbReference type="InterPro" id="IPR004364">
    <property type="entry name" value="Aa-tRNA-synt_II"/>
</dbReference>
<dbReference type="GO" id="GO:0005524">
    <property type="term" value="F:ATP binding"/>
    <property type="evidence" value="ECO:0007669"/>
    <property type="project" value="UniProtKB-KW"/>
</dbReference>
<feature type="domain" description="Aminoacyl-transfer RNA synthetases class-II family profile" evidence="6">
    <location>
        <begin position="104"/>
        <end position="386"/>
    </location>
</feature>
<keyword evidence="3" id="KW-0067">ATP-binding</keyword>
<dbReference type="Gene3D" id="2.40.50.140">
    <property type="entry name" value="Nucleic acid-binding proteins"/>
    <property type="match status" value="1"/>
</dbReference>
<dbReference type="AlphaFoldDB" id="A0A845LAF4"/>
<dbReference type="EMBL" id="WXEX01000001">
    <property type="protein sequence ID" value="MZP41649.1"/>
    <property type="molecule type" value="Genomic_DNA"/>
</dbReference>
<dbReference type="GO" id="GO:0016740">
    <property type="term" value="F:transferase activity"/>
    <property type="evidence" value="ECO:0007669"/>
    <property type="project" value="UniProtKB-ARBA"/>
</dbReference>
<dbReference type="PROSITE" id="PS50862">
    <property type="entry name" value="AA_TRNA_LIGASE_II"/>
    <property type="match status" value="1"/>
</dbReference>
<accession>A0A845LAF4</accession>
<evidence type="ECO:0000256" key="2">
    <source>
        <dbReference type="ARBA" id="ARBA00022741"/>
    </source>
</evidence>
<evidence type="ECO:0000256" key="1">
    <source>
        <dbReference type="ARBA" id="ARBA00022598"/>
    </source>
</evidence>
<dbReference type="OrthoDB" id="9762036at2"/>
<dbReference type="InterPro" id="IPR012340">
    <property type="entry name" value="NA-bd_OB-fold"/>
</dbReference>
<dbReference type="Gene3D" id="3.30.930.10">
    <property type="entry name" value="Bira Bifunctional Protein, Domain 2"/>
    <property type="match status" value="1"/>
</dbReference>
<proteinExistence type="predicted"/>
<organism evidence="7 8">
    <name type="scientific">Heliomicrobium gestii</name>
    <name type="common">Heliobacterium gestii</name>
    <dbReference type="NCBI Taxonomy" id="2699"/>
    <lineage>
        <taxon>Bacteria</taxon>
        <taxon>Bacillati</taxon>
        <taxon>Bacillota</taxon>
        <taxon>Clostridia</taxon>
        <taxon>Eubacteriales</taxon>
        <taxon>Heliobacteriaceae</taxon>
        <taxon>Heliomicrobium</taxon>
    </lineage>
</organism>
<evidence type="ECO:0000313" key="8">
    <source>
        <dbReference type="Proteomes" id="UP000471031"/>
    </source>
</evidence>
<keyword evidence="8" id="KW-1185">Reference proteome</keyword>
<evidence type="ECO:0000256" key="4">
    <source>
        <dbReference type="ARBA" id="ARBA00022917"/>
    </source>
</evidence>
<dbReference type="RefSeq" id="WP_161260227.1">
    <property type="nucleotide sequence ID" value="NZ_JAFBDC010000001.1"/>
</dbReference>
<reference evidence="7 8" key="1">
    <citation type="submission" date="2020-01" db="EMBL/GenBank/DDBJ databases">
        <title>Whole genome sequence of Heliobacterium gestii DSM 11169.</title>
        <authorList>
            <person name="Kyndt J.A."/>
            <person name="Meyer T.E."/>
        </authorList>
    </citation>
    <scope>NUCLEOTIDE SEQUENCE [LARGE SCALE GENOMIC DNA]</scope>
    <source>
        <strain evidence="7 8">DSM 11169</strain>
    </source>
</reference>
<evidence type="ECO:0000259" key="6">
    <source>
        <dbReference type="PROSITE" id="PS50862"/>
    </source>
</evidence>
<keyword evidence="2" id="KW-0547">Nucleotide-binding</keyword>
<keyword evidence="4" id="KW-0648">Protein biosynthesis</keyword>
<gene>
    <name evidence="7" type="ORF">GTO89_01215</name>
</gene>
<dbReference type="InterPro" id="IPR006195">
    <property type="entry name" value="aa-tRNA-synth_II"/>
</dbReference>
<evidence type="ECO:0000256" key="3">
    <source>
        <dbReference type="ARBA" id="ARBA00022840"/>
    </source>
</evidence>
<protein>
    <recommendedName>
        <fullName evidence="6">Aminoacyl-transfer RNA synthetases class-II family profile domain-containing protein</fullName>
    </recommendedName>
</protein>
<dbReference type="PANTHER" id="PTHR22594:SF34">
    <property type="entry name" value="ASPARAGINE--TRNA LIGASE, MITOCHONDRIAL-RELATED"/>
    <property type="match status" value="1"/>
</dbReference>
<evidence type="ECO:0000313" key="7">
    <source>
        <dbReference type="EMBL" id="MZP41649.1"/>
    </source>
</evidence>
<dbReference type="Proteomes" id="UP000471031">
    <property type="component" value="Unassembled WGS sequence"/>
</dbReference>
<dbReference type="Pfam" id="PF00152">
    <property type="entry name" value="tRNA-synt_2"/>
    <property type="match status" value="1"/>
</dbReference>
<dbReference type="SUPFAM" id="SSF55681">
    <property type="entry name" value="Class II aaRS and biotin synthetases"/>
    <property type="match status" value="1"/>
</dbReference>
<dbReference type="GO" id="GO:0006421">
    <property type="term" value="P:asparaginyl-tRNA aminoacylation"/>
    <property type="evidence" value="ECO:0007669"/>
    <property type="project" value="TreeGrafter"/>
</dbReference>
<dbReference type="PANTHER" id="PTHR22594">
    <property type="entry name" value="ASPARTYL/LYSYL-TRNA SYNTHETASE"/>
    <property type="match status" value="1"/>
</dbReference>